<feature type="domain" description="Response regulatory" evidence="8">
    <location>
        <begin position="6"/>
        <end position="122"/>
    </location>
</feature>
<dbReference type="InterPro" id="IPR035909">
    <property type="entry name" value="CheB_C"/>
</dbReference>
<evidence type="ECO:0000313" key="10">
    <source>
        <dbReference type="EMBL" id="QJD96530.1"/>
    </source>
</evidence>
<dbReference type="PROSITE" id="PS50122">
    <property type="entry name" value="CHEB"/>
    <property type="match status" value="1"/>
</dbReference>
<dbReference type="GO" id="GO:0006935">
    <property type="term" value="P:chemotaxis"/>
    <property type="evidence" value="ECO:0007669"/>
    <property type="project" value="UniProtKB-UniRule"/>
</dbReference>
<dbReference type="InterPro" id="IPR001789">
    <property type="entry name" value="Sig_transdc_resp-reg_receiver"/>
</dbReference>
<dbReference type="InterPro" id="IPR011006">
    <property type="entry name" value="CheY-like_superfamily"/>
</dbReference>
<gene>
    <name evidence="5" type="primary">cheB</name>
    <name evidence="10" type="ORF">HH214_11915</name>
</gene>
<dbReference type="EC" id="3.5.1.44" evidence="5"/>
<dbReference type="KEGG" id="mrob:HH214_11915"/>
<dbReference type="PANTHER" id="PTHR42872">
    <property type="entry name" value="PROTEIN-GLUTAMATE METHYLESTERASE/PROTEIN-GLUTAMINE GLUTAMINASE"/>
    <property type="match status" value="1"/>
</dbReference>
<evidence type="ECO:0000256" key="5">
    <source>
        <dbReference type="HAMAP-Rule" id="MF_00099"/>
    </source>
</evidence>
<evidence type="ECO:0000259" key="8">
    <source>
        <dbReference type="PROSITE" id="PS50110"/>
    </source>
</evidence>
<dbReference type="NCBIfam" id="NF009206">
    <property type="entry name" value="PRK12555.1"/>
    <property type="match status" value="1"/>
</dbReference>
<evidence type="ECO:0000259" key="9">
    <source>
        <dbReference type="PROSITE" id="PS50122"/>
    </source>
</evidence>
<dbReference type="NCBIfam" id="NF001965">
    <property type="entry name" value="PRK00742.1"/>
    <property type="match status" value="1"/>
</dbReference>
<comment type="catalytic activity">
    <reaction evidence="5">
        <text>L-glutaminyl-[protein] + H2O = L-glutamyl-[protein] + NH4(+)</text>
        <dbReference type="Rhea" id="RHEA:16441"/>
        <dbReference type="Rhea" id="RHEA-COMP:10207"/>
        <dbReference type="Rhea" id="RHEA-COMP:10208"/>
        <dbReference type="ChEBI" id="CHEBI:15377"/>
        <dbReference type="ChEBI" id="CHEBI:28938"/>
        <dbReference type="ChEBI" id="CHEBI:29973"/>
        <dbReference type="ChEBI" id="CHEBI:30011"/>
        <dbReference type="EC" id="3.5.1.44"/>
    </reaction>
</comment>
<protein>
    <recommendedName>
        <fullName evidence="5">Protein-glutamate methylesterase/protein-glutamine glutaminase</fullName>
        <ecNumber evidence="5">3.1.1.61</ecNumber>
        <ecNumber evidence="5">3.5.1.44</ecNumber>
    </recommendedName>
</protein>
<evidence type="ECO:0000256" key="1">
    <source>
        <dbReference type="ARBA" id="ARBA00022490"/>
    </source>
</evidence>
<comment type="catalytic activity">
    <reaction evidence="4 5">
        <text>[protein]-L-glutamate 5-O-methyl ester + H2O = L-glutamyl-[protein] + methanol + H(+)</text>
        <dbReference type="Rhea" id="RHEA:23236"/>
        <dbReference type="Rhea" id="RHEA-COMP:10208"/>
        <dbReference type="Rhea" id="RHEA-COMP:10311"/>
        <dbReference type="ChEBI" id="CHEBI:15377"/>
        <dbReference type="ChEBI" id="CHEBI:15378"/>
        <dbReference type="ChEBI" id="CHEBI:17790"/>
        <dbReference type="ChEBI" id="CHEBI:29973"/>
        <dbReference type="ChEBI" id="CHEBI:82795"/>
        <dbReference type="EC" id="3.1.1.61"/>
    </reaction>
</comment>
<dbReference type="GO" id="GO:0000156">
    <property type="term" value="F:phosphorelay response regulator activity"/>
    <property type="evidence" value="ECO:0007669"/>
    <property type="project" value="InterPro"/>
</dbReference>
<organism evidence="10 11">
    <name type="scientific">Mucilaginibacter robiniae</name>
    <dbReference type="NCBI Taxonomy" id="2728022"/>
    <lineage>
        <taxon>Bacteria</taxon>
        <taxon>Pseudomonadati</taxon>
        <taxon>Bacteroidota</taxon>
        <taxon>Sphingobacteriia</taxon>
        <taxon>Sphingobacteriales</taxon>
        <taxon>Sphingobacteriaceae</taxon>
        <taxon>Mucilaginibacter</taxon>
    </lineage>
</organism>
<dbReference type="SUPFAM" id="SSF52738">
    <property type="entry name" value="Methylesterase CheB, C-terminal domain"/>
    <property type="match status" value="1"/>
</dbReference>
<dbReference type="Gene3D" id="3.40.50.2300">
    <property type="match status" value="1"/>
</dbReference>
<feature type="active site" evidence="5 6">
    <location>
        <position position="201"/>
    </location>
</feature>
<comment type="domain">
    <text evidence="5">Contains a C-terminal catalytic domain, and an N-terminal region which modulates catalytic activity.</text>
</comment>
<dbReference type="Proteomes" id="UP000503278">
    <property type="component" value="Chromosome"/>
</dbReference>
<comment type="function">
    <text evidence="5">Involved in chemotaxis. Part of a chemotaxis signal transduction system that modulates chemotaxis in response to various stimuli. Catalyzes the demethylation of specific methylglutamate residues introduced into the chemoreceptors (methyl-accepting chemotaxis proteins or MCP) by CheR. Also mediates the irreversible deamidation of specific glutamine residues to glutamic acid.</text>
</comment>
<feature type="modified residue" description="4-aspartylphosphate" evidence="5 7">
    <location>
        <position position="57"/>
    </location>
</feature>
<dbReference type="HAMAP" id="MF_00099">
    <property type="entry name" value="CheB_chemtxs"/>
    <property type="match status" value="1"/>
</dbReference>
<dbReference type="Pfam" id="PF00072">
    <property type="entry name" value="Response_reg"/>
    <property type="match status" value="1"/>
</dbReference>
<dbReference type="GO" id="GO:0005737">
    <property type="term" value="C:cytoplasm"/>
    <property type="evidence" value="ECO:0007669"/>
    <property type="project" value="UniProtKB-SubCell"/>
</dbReference>
<dbReference type="PIRSF" id="PIRSF000876">
    <property type="entry name" value="RR_chemtxs_CheB"/>
    <property type="match status" value="1"/>
</dbReference>
<keyword evidence="3 5" id="KW-0378">Hydrolase</keyword>
<dbReference type="EC" id="3.1.1.61" evidence="5"/>
<keyword evidence="1 5" id="KW-0963">Cytoplasm</keyword>
<keyword evidence="11" id="KW-1185">Reference proteome</keyword>
<dbReference type="RefSeq" id="WP_169607941.1">
    <property type="nucleotide sequence ID" value="NZ_CP051682.1"/>
</dbReference>
<comment type="subcellular location">
    <subcellularLocation>
        <location evidence="5">Cytoplasm</location>
    </subcellularLocation>
</comment>
<feature type="active site" evidence="5 6">
    <location>
        <position position="297"/>
    </location>
</feature>
<evidence type="ECO:0000256" key="4">
    <source>
        <dbReference type="ARBA" id="ARBA00048267"/>
    </source>
</evidence>
<dbReference type="SMART" id="SM00448">
    <property type="entry name" value="REC"/>
    <property type="match status" value="1"/>
</dbReference>
<evidence type="ECO:0000256" key="7">
    <source>
        <dbReference type="PROSITE-ProRule" id="PRU00169"/>
    </source>
</evidence>
<feature type="active site" evidence="5 6">
    <location>
        <position position="175"/>
    </location>
</feature>
<evidence type="ECO:0000256" key="6">
    <source>
        <dbReference type="PROSITE-ProRule" id="PRU00050"/>
    </source>
</evidence>
<dbReference type="GO" id="GO:0008984">
    <property type="term" value="F:protein-glutamate methylesterase activity"/>
    <property type="evidence" value="ECO:0007669"/>
    <property type="project" value="UniProtKB-UniRule"/>
</dbReference>
<reference evidence="10 11" key="1">
    <citation type="submission" date="2020-04" db="EMBL/GenBank/DDBJ databases">
        <title>Genome sequencing of novel species.</title>
        <authorList>
            <person name="Heo J."/>
            <person name="Kim S.-J."/>
            <person name="Kim J.-S."/>
            <person name="Hong S.-B."/>
            <person name="Kwon S.-W."/>
        </authorList>
    </citation>
    <scope>NUCLEOTIDE SEQUENCE [LARGE SCALE GENOMIC DNA]</scope>
    <source>
        <strain evidence="10 11">F39-2</strain>
    </source>
</reference>
<keyword evidence="2 5" id="KW-0145">Chemotaxis</keyword>
<name>A0A7L5DZI9_9SPHI</name>
<dbReference type="InterPro" id="IPR000673">
    <property type="entry name" value="Sig_transdc_resp-reg_Me-estase"/>
</dbReference>
<dbReference type="SUPFAM" id="SSF52172">
    <property type="entry name" value="CheY-like"/>
    <property type="match status" value="1"/>
</dbReference>
<comment type="PTM">
    <text evidence="5">Phosphorylated by CheA. Phosphorylation of the N-terminal regulatory domain activates the methylesterase activity.</text>
</comment>
<evidence type="ECO:0000256" key="3">
    <source>
        <dbReference type="ARBA" id="ARBA00022801"/>
    </source>
</evidence>
<feature type="domain" description="CheB-type methylesterase" evidence="9">
    <location>
        <begin position="163"/>
        <end position="355"/>
    </location>
</feature>
<dbReference type="CDD" id="cd17541">
    <property type="entry name" value="REC_CheB-like"/>
    <property type="match status" value="1"/>
</dbReference>
<sequence>MVPKIKVLIVDDSAYFRQLLHQLLLTDESFEVIATAADPFIAAHKMERQAPDVILLDSDMPRMSGLTFLRKIMHQHPIPIILMLDATEPETTTNQAKEYGAVAVWEKSHLEHMQLQHKLYFCDAIKTAVQNKLKKSLTADISIVKPKLSADVIIKHTSFFTNLATHNKVIVVGASTGGTEAIRTFLKGLPVNCPGIVVVQHMPEGFTRSFAERLNELCCQQIKEAEEGDQVKPGTVLIAPGNQHILLKRNGSHYFVTLNSGPLVNRHRPSVDVLFRSAAIDAGKNCLGILLTGMGNDGAQGLLEIKQAAGHTIVQDEASSVVFGMPKEAIRLCAAEIILPLKSIASHVSKLYSTTK</sequence>
<dbReference type="GO" id="GO:0050568">
    <property type="term" value="F:protein-glutamine glutaminase activity"/>
    <property type="evidence" value="ECO:0007669"/>
    <property type="project" value="UniProtKB-UniRule"/>
</dbReference>
<keyword evidence="5 7" id="KW-0597">Phosphoprotein</keyword>
<dbReference type="InterPro" id="IPR008248">
    <property type="entry name" value="CheB-like"/>
</dbReference>
<proteinExistence type="inferred from homology"/>
<comment type="similarity">
    <text evidence="5">Belongs to the CheB family.</text>
</comment>
<evidence type="ECO:0000256" key="2">
    <source>
        <dbReference type="ARBA" id="ARBA00022500"/>
    </source>
</evidence>
<accession>A0A7L5DZI9</accession>
<dbReference type="PANTHER" id="PTHR42872:SF6">
    <property type="entry name" value="PROTEIN-GLUTAMATE METHYLESTERASE_PROTEIN-GLUTAMINE GLUTAMINASE"/>
    <property type="match status" value="1"/>
</dbReference>
<dbReference type="AlphaFoldDB" id="A0A7L5DZI9"/>
<evidence type="ECO:0000313" key="11">
    <source>
        <dbReference type="Proteomes" id="UP000503278"/>
    </source>
</evidence>
<dbReference type="PROSITE" id="PS50110">
    <property type="entry name" value="RESPONSE_REGULATORY"/>
    <property type="match status" value="1"/>
</dbReference>
<dbReference type="CDD" id="cd16432">
    <property type="entry name" value="CheB_Rec"/>
    <property type="match status" value="1"/>
</dbReference>
<dbReference type="EMBL" id="CP051682">
    <property type="protein sequence ID" value="QJD96530.1"/>
    <property type="molecule type" value="Genomic_DNA"/>
</dbReference>
<dbReference type="Gene3D" id="3.40.50.180">
    <property type="entry name" value="Methylesterase CheB, C-terminal domain"/>
    <property type="match status" value="1"/>
</dbReference>
<dbReference type="Pfam" id="PF01339">
    <property type="entry name" value="CheB_methylest"/>
    <property type="match status" value="1"/>
</dbReference>